<evidence type="ECO:0000259" key="6">
    <source>
        <dbReference type="PROSITE" id="PS50977"/>
    </source>
</evidence>
<evidence type="ECO:0000256" key="1">
    <source>
        <dbReference type="ARBA" id="ARBA00023015"/>
    </source>
</evidence>
<dbReference type="PANTHER" id="PTHR30055:SF234">
    <property type="entry name" value="HTH-TYPE TRANSCRIPTIONAL REGULATOR BETI"/>
    <property type="match status" value="1"/>
</dbReference>
<dbReference type="InterPro" id="IPR023772">
    <property type="entry name" value="DNA-bd_HTH_TetR-type_CS"/>
</dbReference>
<dbReference type="PANTHER" id="PTHR30055">
    <property type="entry name" value="HTH-TYPE TRANSCRIPTIONAL REGULATOR RUTR"/>
    <property type="match status" value="1"/>
</dbReference>
<feature type="compositionally biased region" description="Polar residues" evidence="5">
    <location>
        <begin position="1"/>
        <end position="15"/>
    </location>
</feature>
<dbReference type="PRINTS" id="PR00455">
    <property type="entry name" value="HTHTETR"/>
</dbReference>
<comment type="caution">
    <text evidence="7">The sequence shown here is derived from an EMBL/GenBank/DDBJ whole genome shotgun (WGS) entry which is preliminary data.</text>
</comment>
<dbReference type="Gene3D" id="1.10.357.10">
    <property type="entry name" value="Tetracycline Repressor, domain 2"/>
    <property type="match status" value="1"/>
</dbReference>
<dbReference type="Pfam" id="PF00440">
    <property type="entry name" value="TetR_N"/>
    <property type="match status" value="1"/>
</dbReference>
<name>A0AA87QBY2_RHIRH</name>
<dbReference type="PROSITE" id="PS01081">
    <property type="entry name" value="HTH_TETR_1"/>
    <property type="match status" value="1"/>
</dbReference>
<dbReference type="AlphaFoldDB" id="A0AA87QBY2"/>
<dbReference type="GO" id="GO:0000976">
    <property type="term" value="F:transcription cis-regulatory region binding"/>
    <property type="evidence" value="ECO:0007669"/>
    <property type="project" value="TreeGrafter"/>
</dbReference>
<evidence type="ECO:0000256" key="5">
    <source>
        <dbReference type="SAM" id="MobiDB-lite"/>
    </source>
</evidence>
<evidence type="ECO:0000256" key="4">
    <source>
        <dbReference type="PROSITE-ProRule" id="PRU00335"/>
    </source>
</evidence>
<dbReference type="PROSITE" id="PS50977">
    <property type="entry name" value="HTH_TETR_2"/>
    <property type="match status" value="1"/>
</dbReference>
<protein>
    <submittedName>
        <fullName evidence="7">TetR family transcriptional regulator</fullName>
    </submittedName>
</protein>
<accession>A0AA87QBY2</accession>
<evidence type="ECO:0000256" key="2">
    <source>
        <dbReference type="ARBA" id="ARBA00023125"/>
    </source>
</evidence>
<sequence>MGTNSGQPAETSTGEPQMRTPKRRRGHDRVAVLLEAAATVFVDKGYDAATMTEIAAKAHSSIGSLYQFFPTKPLLAEALHIDRLERLKAVFQDIAEKSGGLSAADSGEAIFDRLAAFIETFPEYPVLAARRDIPRDRKLRSRAEVKELISSILRRAEPPVTDDVALMSAIILELIRIAVIAANEPEAVEDRRLIRELRLMLRKRLEEATAKA</sequence>
<proteinExistence type="predicted"/>
<gene>
    <name evidence="7" type="ORF">RRH01S_08_00560</name>
</gene>
<dbReference type="SUPFAM" id="SSF46689">
    <property type="entry name" value="Homeodomain-like"/>
    <property type="match status" value="1"/>
</dbReference>
<dbReference type="Proteomes" id="UP000026941">
    <property type="component" value="Unassembled WGS sequence"/>
</dbReference>
<keyword evidence="2 4" id="KW-0238">DNA-binding</keyword>
<dbReference type="InterPro" id="IPR009057">
    <property type="entry name" value="Homeodomain-like_sf"/>
</dbReference>
<feature type="DNA-binding region" description="H-T-H motif" evidence="4">
    <location>
        <begin position="50"/>
        <end position="69"/>
    </location>
</feature>
<reference evidence="7 8" key="1">
    <citation type="submission" date="2014-05" db="EMBL/GenBank/DDBJ databases">
        <title>Whole genome shotgun sequence of Rhizobium rhizogenes NBRC 13257.</title>
        <authorList>
            <person name="Katano-Makiyama Y."/>
            <person name="Hosoyama A."/>
            <person name="Hashimoto M."/>
            <person name="Hosoyama Y."/>
            <person name="Noguchi M."/>
            <person name="Tsuchikane K."/>
            <person name="Kimura A."/>
            <person name="Ohji S."/>
            <person name="Ichikawa N."/>
            <person name="Yamazoe A."/>
            <person name="Fujita N."/>
        </authorList>
    </citation>
    <scope>NUCLEOTIDE SEQUENCE [LARGE SCALE GENOMIC DNA]</scope>
    <source>
        <strain evidence="7 8">NBRC 13257</strain>
    </source>
</reference>
<dbReference type="EMBL" id="BAYX01000008">
    <property type="protein sequence ID" value="GAJ94319.1"/>
    <property type="molecule type" value="Genomic_DNA"/>
</dbReference>
<dbReference type="InterPro" id="IPR050109">
    <property type="entry name" value="HTH-type_TetR-like_transc_reg"/>
</dbReference>
<evidence type="ECO:0000313" key="7">
    <source>
        <dbReference type="EMBL" id="GAJ94319.1"/>
    </source>
</evidence>
<keyword evidence="1" id="KW-0805">Transcription regulation</keyword>
<organism evidence="7 8">
    <name type="scientific">Rhizobium rhizogenes NBRC 13257</name>
    <dbReference type="NCBI Taxonomy" id="1220581"/>
    <lineage>
        <taxon>Bacteria</taxon>
        <taxon>Pseudomonadati</taxon>
        <taxon>Pseudomonadota</taxon>
        <taxon>Alphaproteobacteria</taxon>
        <taxon>Hyphomicrobiales</taxon>
        <taxon>Rhizobiaceae</taxon>
        <taxon>Rhizobium/Agrobacterium group</taxon>
        <taxon>Rhizobium</taxon>
    </lineage>
</organism>
<evidence type="ECO:0000256" key="3">
    <source>
        <dbReference type="ARBA" id="ARBA00023163"/>
    </source>
</evidence>
<keyword evidence="3" id="KW-0804">Transcription</keyword>
<dbReference type="GO" id="GO:0003700">
    <property type="term" value="F:DNA-binding transcription factor activity"/>
    <property type="evidence" value="ECO:0007669"/>
    <property type="project" value="TreeGrafter"/>
</dbReference>
<evidence type="ECO:0000313" key="8">
    <source>
        <dbReference type="Proteomes" id="UP000026941"/>
    </source>
</evidence>
<feature type="domain" description="HTH tetR-type" evidence="6">
    <location>
        <begin position="27"/>
        <end position="87"/>
    </location>
</feature>
<dbReference type="InterPro" id="IPR001647">
    <property type="entry name" value="HTH_TetR"/>
</dbReference>
<feature type="region of interest" description="Disordered" evidence="5">
    <location>
        <begin position="1"/>
        <end position="26"/>
    </location>
</feature>